<sequence>MIIAIDGPAGSGKSTLARELAHAFGFEKLDTGALYRALAYTCLREGIDLHDPAAIEARAQALTLIFDGTGEETRITADGQDVSEAIRTPEVDRAVSCVAILPGVRQALLPAQRRFAEGRNVVAEGRDIGTVVFPQAELKVYLDADPHIRAVRRLAQREAKQHEQIDQARHDRDLVQTQQALEARDAADAQNMQPAEDAIRIDSSSKSIDELVHMIGELISGRRSQ</sequence>
<dbReference type="Pfam" id="PF02224">
    <property type="entry name" value="Cytidylate_kin"/>
    <property type="match status" value="1"/>
</dbReference>
<comment type="similarity">
    <text evidence="1 8">Belongs to the cytidylate kinase family. Type 1 subfamily.</text>
</comment>
<comment type="subcellular location">
    <subcellularLocation>
        <location evidence="8">Cytoplasm</location>
    </subcellularLocation>
</comment>
<evidence type="ECO:0000313" key="11">
    <source>
        <dbReference type="Proteomes" id="UP000700908"/>
    </source>
</evidence>
<evidence type="ECO:0000256" key="5">
    <source>
        <dbReference type="ARBA" id="ARBA00022840"/>
    </source>
</evidence>
<evidence type="ECO:0000256" key="3">
    <source>
        <dbReference type="ARBA" id="ARBA00022741"/>
    </source>
</evidence>
<proteinExistence type="inferred from homology"/>
<dbReference type="HAMAP" id="MF_00238">
    <property type="entry name" value="Cytidyl_kinase_type1"/>
    <property type="match status" value="1"/>
</dbReference>
<comment type="catalytic activity">
    <reaction evidence="6 8">
        <text>dCMP + ATP = dCDP + ADP</text>
        <dbReference type="Rhea" id="RHEA:25094"/>
        <dbReference type="ChEBI" id="CHEBI:30616"/>
        <dbReference type="ChEBI" id="CHEBI:57566"/>
        <dbReference type="ChEBI" id="CHEBI:58593"/>
        <dbReference type="ChEBI" id="CHEBI:456216"/>
        <dbReference type="EC" id="2.7.4.25"/>
    </reaction>
</comment>
<keyword evidence="11" id="KW-1185">Reference proteome</keyword>
<dbReference type="GO" id="GO:0016301">
    <property type="term" value="F:kinase activity"/>
    <property type="evidence" value="ECO:0007669"/>
    <property type="project" value="UniProtKB-KW"/>
</dbReference>
<protein>
    <recommendedName>
        <fullName evidence="8">Cytidylate kinase</fullName>
        <shortName evidence="8">CK</shortName>
        <ecNumber evidence="8">2.7.4.25</ecNumber>
    </recommendedName>
    <alternativeName>
        <fullName evidence="8">Cytidine monophosphate kinase</fullName>
        <shortName evidence="8">CMP kinase</shortName>
    </alternativeName>
</protein>
<evidence type="ECO:0000256" key="4">
    <source>
        <dbReference type="ARBA" id="ARBA00022777"/>
    </source>
</evidence>
<evidence type="ECO:0000259" key="9">
    <source>
        <dbReference type="Pfam" id="PF02224"/>
    </source>
</evidence>
<dbReference type="InterPro" id="IPR011994">
    <property type="entry name" value="Cytidylate_kinase_dom"/>
</dbReference>
<dbReference type="SUPFAM" id="SSF52540">
    <property type="entry name" value="P-loop containing nucleoside triphosphate hydrolases"/>
    <property type="match status" value="1"/>
</dbReference>
<keyword evidence="3 8" id="KW-0547">Nucleotide-binding</keyword>
<name>A0ABS7MNP2_9ACTN</name>
<dbReference type="InterPro" id="IPR003136">
    <property type="entry name" value="Cytidylate_kin"/>
</dbReference>
<dbReference type="InterPro" id="IPR027417">
    <property type="entry name" value="P-loop_NTPase"/>
</dbReference>
<evidence type="ECO:0000256" key="1">
    <source>
        <dbReference type="ARBA" id="ARBA00009427"/>
    </source>
</evidence>
<dbReference type="NCBIfam" id="TIGR00017">
    <property type="entry name" value="cmk"/>
    <property type="match status" value="1"/>
</dbReference>
<comment type="catalytic activity">
    <reaction evidence="7 8">
        <text>CMP + ATP = CDP + ADP</text>
        <dbReference type="Rhea" id="RHEA:11600"/>
        <dbReference type="ChEBI" id="CHEBI:30616"/>
        <dbReference type="ChEBI" id="CHEBI:58069"/>
        <dbReference type="ChEBI" id="CHEBI:60377"/>
        <dbReference type="ChEBI" id="CHEBI:456216"/>
        <dbReference type="EC" id="2.7.4.25"/>
    </reaction>
</comment>
<evidence type="ECO:0000313" key="10">
    <source>
        <dbReference type="EMBL" id="MBY4798020.1"/>
    </source>
</evidence>
<gene>
    <name evidence="8 10" type="primary">cmk</name>
    <name evidence="10" type="ORF">K6V98_06630</name>
</gene>
<feature type="binding site" evidence="8">
    <location>
        <begin position="7"/>
        <end position="15"/>
    </location>
    <ligand>
        <name>ATP</name>
        <dbReference type="ChEBI" id="CHEBI:30616"/>
    </ligand>
</feature>
<comment type="caution">
    <text evidence="10">The sequence shown here is derived from an EMBL/GenBank/DDBJ whole genome shotgun (WGS) entry which is preliminary data.</text>
</comment>
<accession>A0ABS7MNP2</accession>
<feature type="domain" description="Cytidylate kinase" evidence="9">
    <location>
        <begin position="3"/>
        <end position="219"/>
    </location>
</feature>
<evidence type="ECO:0000256" key="7">
    <source>
        <dbReference type="ARBA" id="ARBA00048478"/>
    </source>
</evidence>
<dbReference type="Proteomes" id="UP000700908">
    <property type="component" value="Unassembled WGS sequence"/>
</dbReference>
<dbReference type="RefSeq" id="WP_222199735.1">
    <property type="nucleotide sequence ID" value="NZ_JAIMFO010000007.1"/>
</dbReference>
<organism evidence="10 11">
    <name type="scientific">Collinsella ureilytica</name>
    <dbReference type="NCBI Taxonomy" id="2869515"/>
    <lineage>
        <taxon>Bacteria</taxon>
        <taxon>Bacillati</taxon>
        <taxon>Actinomycetota</taxon>
        <taxon>Coriobacteriia</taxon>
        <taxon>Coriobacteriales</taxon>
        <taxon>Coriobacteriaceae</taxon>
        <taxon>Collinsella</taxon>
    </lineage>
</organism>
<dbReference type="CDD" id="cd02020">
    <property type="entry name" value="CMPK"/>
    <property type="match status" value="1"/>
</dbReference>
<keyword evidence="4 8" id="KW-0418">Kinase</keyword>
<dbReference type="PANTHER" id="PTHR21299">
    <property type="entry name" value="CYTIDYLATE KINASE/PANTOATE-BETA-ALANINE LIGASE"/>
    <property type="match status" value="1"/>
</dbReference>
<evidence type="ECO:0000256" key="6">
    <source>
        <dbReference type="ARBA" id="ARBA00047615"/>
    </source>
</evidence>
<dbReference type="PANTHER" id="PTHR21299:SF2">
    <property type="entry name" value="CYTIDYLATE KINASE"/>
    <property type="match status" value="1"/>
</dbReference>
<evidence type="ECO:0000256" key="8">
    <source>
        <dbReference type="HAMAP-Rule" id="MF_00238"/>
    </source>
</evidence>
<reference evidence="10 11" key="1">
    <citation type="submission" date="2021-08" db="EMBL/GenBank/DDBJ databases">
        <title>Collinsella faecalis sp. nov. isolated from swine faeces.</title>
        <authorList>
            <person name="Oh B.S."/>
            <person name="Lee J.H."/>
        </authorList>
    </citation>
    <scope>NUCLEOTIDE SEQUENCE [LARGE SCALE GENOMIC DNA]</scope>
    <source>
        <strain evidence="10 11">AGMB00827</strain>
    </source>
</reference>
<dbReference type="EC" id="2.7.4.25" evidence="8"/>
<keyword evidence="8" id="KW-0963">Cytoplasm</keyword>
<dbReference type="Gene3D" id="3.40.50.300">
    <property type="entry name" value="P-loop containing nucleotide triphosphate hydrolases"/>
    <property type="match status" value="1"/>
</dbReference>
<dbReference type="EMBL" id="JAIMFO010000007">
    <property type="protein sequence ID" value="MBY4798020.1"/>
    <property type="molecule type" value="Genomic_DNA"/>
</dbReference>
<keyword evidence="2 8" id="KW-0808">Transferase</keyword>
<evidence type="ECO:0000256" key="2">
    <source>
        <dbReference type="ARBA" id="ARBA00022679"/>
    </source>
</evidence>
<keyword evidence="5 8" id="KW-0067">ATP-binding</keyword>